<dbReference type="GO" id="GO:0016151">
    <property type="term" value="F:nickel cation binding"/>
    <property type="evidence" value="ECO:0007669"/>
    <property type="project" value="UniProtKB-UniRule"/>
</dbReference>
<comment type="function">
    <text evidence="3">Required for maturation of urease via the functional incorporation of the urease nickel metallocenter.</text>
</comment>
<sequence length="223" mass="24128">MVTDAPIAMPTDKHILTLAQMFSPAFPVGAFAYSHGLEWAIDCGDVTDTTTTKHWIESVLQHGSGRNDCIFLGAALRADTPEEVAELDALCRAFAPSRERLSETELQGAAFCDTTKAVWQAEFGSLCYPVAVGRAARALDLPLELTGQMYLQAFMSNLAAAAMRLVPLGQTDGQRLIQELTQLTSAIAPEAVQADLDAIGSTAFLSDIASMKHETQYSRIFRT</sequence>
<evidence type="ECO:0000256" key="1">
    <source>
        <dbReference type="ARBA" id="ARBA00022988"/>
    </source>
</evidence>
<evidence type="ECO:0000256" key="2">
    <source>
        <dbReference type="ARBA" id="ARBA00023186"/>
    </source>
</evidence>
<evidence type="ECO:0000313" key="4">
    <source>
        <dbReference type="EMBL" id="TCS66309.1"/>
    </source>
</evidence>
<organism evidence="4 5">
    <name type="scientific">Primorskyibacter sedentarius</name>
    <dbReference type="NCBI Taxonomy" id="745311"/>
    <lineage>
        <taxon>Bacteria</taxon>
        <taxon>Pseudomonadati</taxon>
        <taxon>Pseudomonadota</taxon>
        <taxon>Alphaproteobacteria</taxon>
        <taxon>Rhodobacterales</taxon>
        <taxon>Roseobacteraceae</taxon>
        <taxon>Primorskyibacter</taxon>
    </lineage>
</organism>
<keyword evidence="3" id="KW-0963">Cytoplasm</keyword>
<protein>
    <recommendedName>
        <fullName evidence="3">Urease accessory protein UreF</fullName>
    </recommendedName>
</protein>
<keyword evidence="1 3" id="KW-0996">Nickel insertion</keyword>
<dbReference type="GO" id="GO:0005737">
    <property type="term" value="C:cytoplasm"/>
    <property type="evidence" value="ECO:0007669"/>
    <property type="project" value="UniProtKB-SubCell"/>
</dbReference>
<keyword evidence="2 3" id="KW-0143">Chaperone</keyword>
<accession>A0A4R3JJH8</accession>
<dbReference type="Proteomes" id="UP000295696">
    <property type="component" value="Unassembled WGS sequence"/>
</dbReference>
<keyword evidence="5" id="KW-1185">Reference proteome</keyword>
<dbReference type="Pfam" id="PF01730">
    <property type="entry name" value="UreF"/>
    <property type="match status" value="1"/>
</dbReference>
<dbReference type="PANTHER" id="PTHR33620">
    <property type="entry name" value="UREASE ACCESSORY PROTEIN F"/>
    <property type="match status" value="1"/>
</dbReference>
<dbReference type="Gene3D" id="1.10.4190.10">
    <property type="entry name" value="Urease accessory protein UreF"/>
    <property type="match status" value="1"/>
</dbReference>
<comment type="caution">
    <text evidence="4">The sequence shown here is derived from an EMBL/GenBank/DDBJ whole genome shotgun (WGS) entry which is preliminary data.</text>
</comment>
<dbReference type="AlphaFoldDB" id="A0A4R3JJH8"/>
<dbReference type="PIRSF" id="PIRSF009467">
    <property type="entry name" value="Ureas_acces_UreF"/>
    <property type="match status" value="1"/>
</dbReference>
<dbReference type="InterPro" id="IPR038277">
    <property type="entry name" value="UreF_sf"/>
</dbReference>
<name>A0A4R3JJH8_9RHOB</name>
<dbReference type="HAMAP" id="MF_01385">
    <property type="entry name" value="UreF"/>
    <property type="match status" value="1"/>
</dbReference>
<reference evidence="4 5" key="1">
    <citation type="submission" date="2019-03" db="EMBL/GenBank/DDBJ databases">
        <title>Genomic Encyclopedia of Type Strains, Phase IV (KMG-IV): sequencing the most valuable type-strain genomes for metagenomic binning, comparative biology and taxonomic classification.</title>
        <authorList>
            <person name="Goeker M."/>
        </authorList>
    </citation>
    <scope>NUCLEOTIDE SEQUENCE [LARGE SCALE GENOMIC DNA]</scope>
    <source>
        <strain evidence="4 5">DSM 104836</strain>
    </source>
</reference>
<evidence type="ECO:0000313" key="5">
    <source>
        <dbReference type="Proteomes" id="UP000295696"/>
    </source>
</evidence>
<dbReference type="InterPro" id="IPR002639">
    <property type="entry name" value="UreF"/>
</dbReference>
<comment type="subcellular location">
    <subcellularLocation>
        <location evidence="3">Cytoplasm</location>
    </subcellularLocation>
</comment>
<comment type="similarity">
    <text evidence="3">Belongs to the UreF family.</text>
</comment>
<comment type="subunit">
    <text evidence="3">UreD, UreF and UreG form a complex that acts as a GTP-hydrolysis-dependent molecular chaperone, activating the urease apoprotein by helping to assemble the nickel containing metallocenter of UreC. The UreE protein probably delivers the nickel.</text>
</comment>
<evidence type="ECO:0000256" key="3">
    <source>
        <dbReference type="HAMAP-Rule" id="MF_01385"/>
    </source>
</evidence>
<dbReference type="EMBL" id="SLZU01000002">
    <property type="protein sequence ID" value="TCS66309.1"/>
    <property type="molecule type" value="Genomic_DNA"/>
</dbReference>
<gene>
    <name evidence="3" type="primary">ureF</name>
    <name evidence="4" type="ORF">EDD52_102126</name>
</gene>
<proteinExistence type="inferred from homology"/>
<dbReference type="PANTHER" id="PTHR33620:SF1">
    <property type="entry name" value="UREASE ACCESSORY PROTEIN F"/>
    <property type="match status" value="1"/>
</dbReference>